<dbReference type="InterPro" id="IPR016181">
    <property type="entry name" value="Acyl_CoA_acyltransferase"/>
</dbReference>
<evidence type="ECO:0000313" key="2">
    <source>
        <dbReference type="EMBL" id="QQR36904.1"/>
    </source>
</evidence>
<evidence type="ECO:0000313" key="3">
    <source>
        <dbReference type="Proteomes" id="UP000595460"/>
    </source>
</evidence>
<dbReference type="PROSITE" id="PS51186">
    <property type="entry name" value="GNAT"/>
    <property type="match status" value="1"/>
</dbReference>
<evidence type="ECO:0000259" key="1">
    <source>
        <dbReference type="PROSITE" id="PS51186"/>
    </source>
</evidence>
<dbReference type="PANTHER" id="PTHR43072">
    <property type="entry name" value="N-ACETYLTRANSFERASE"/>
    <property type="match status" value="1"/>
</dbReference>
<dbReference type="InterPro" id="IPR056935">
    <property type="entry name" value="Rv0428c-like_C"/>
</dbReference>
<dbReference type="InterPro" id="IPR000182">
    <property type="entry name" value="GNAT_dom"/>
</dbReference>
<gene>
    <name evidence="2" type="ORF">JI749_04545</name>
</gene>
<dbReference type="SUPFAM" id="SSF55729">
    <property type="entry name" value="Acyl-CoA N-acyltransferases (Nat)"/>
    <property type="match status" value="1"/>
</dbReference>
<dbReference type="EMBL" id="CP068047">
    <property type="protein sequence ID" value="QQR36904.1"/>
    <property type="molecule type" value="Genomic_DNA"/>
</dbReference>
<accession>A0ABX7BY66</accession>
<proteinExistence type="predicted"/>
<dbReference type="Pfam" id="PF24553">
    <property type="entry name" value="Rv0428c_C"/>
    <property type="match status" value="1"/>
</dbReference>
<name>A0ABX7BY66_9HYPH</name>
<dbReference type="Gene3D" id="3.40.630.30">
    <property type="match status" value="1"/>
</dbReference>
<dbReference type="Proteomes" id="UP000595460">
    <property type="component" value="Chromosome"/>
</dbReference>
<organism evidence="2 3">
    <name type="scientific">Devosia oryziradicis</name>
    <dbReference type="NCBI Taxonomy" id="2801335"/>
    <lineage>
        <taxon>Bacteria</taxon>
        <taxon>Pseudomonadati</taxon>
        <taxon>Pseudomonadota</taxon>
        <taxon>Alphaproteobacteria</taxon>
        <taxon>Hyphomicrobiales</taxon>
        <taxon>Devosiaceae</taxon>
        <taxon>Devosia</taxon>
    </lineage>
</organism>
<dbReference type="CDD" id="cd04301">
    <property type="entry name" value="NAT_SF"/>
    <property type="match status" value="1"/>
</dbReference>
<reference evidence="2 3" key="1">
    <citation type="submission" date="2021-01" db="EMBL/GenBank/DDBJ databases">
        <title>Genome seq and assembly of Devosia sp. G19.</title>
        <authorList>
            <person name="Chhetri G."/>
        </authorList>
    </citation>
    <scope>NUCLEOTIDE SEQUENCE [LARGE SCALE GENOMIC DNA]</scope>
    <source>
        <strain evidence="2 3">G19</strain>
    </source>
</reference>
<keyword evidence="3" id="KW-1185">Reference proteome</keyword>
<feature type="domain" description="N-acetyltransferase" evidence="1">
    <location>
        <begin position="116"/>
        <end position="248"/>
    </location>
</feature>
<sequence length="248" mass="26593">MALPDTLTMERACLKTWPGIEVEWDGSWVRRAAGGFTKRANSLQCFDPDDGDNAEDRLAAGVDWFTARGLPPVVRTTPLASHRLNAVLDEAGWATIDRSYLFAMPLAEHEADAQGQLVEPLDPRFLAAQQALQGYSDAKVDQMRNVLAVLAVPAMGIVVERDGAAVASGLMAIADGIAVATSVIADRNRRRQGLGSAMMRTGLAWAKAQGATTAALNVQADNAAGQALYGSLGYTHQYDYTYRVRGQA</sequence>
<dbReference type="RefSeq" id="WP_201659787.1">
    <property type="nucleotide sequence ID" value="NZ_CP068047.1"/>
</dbReference>
<protein>
    <submittedName>
        <fullName evidence="2">GNAT family N-acetyltransferase</fullName>
    </submittedName>
</protein>